<name>A0ABT5B4S5_9BACT</name>
<organism evidence="1 2">
    <name type="scientific">Nannocystis radixulma</name>
    <dbReference type="NCBI Taxonomy" id="2995305"/>
    <lineage>
        <taxon>Bacteria</taxon>
        <taxon>Pseudomonadati</taxon>
        <taxon>Myxococcota</taxon>
        <taxon>Polyangia</taxon>
        <taxon>Nannocystales</taxon>
        <taxon>Nannocystaceae</taxon>
        <taxon>Nannocystis</taxon>
    </lineage>
</organism>
<evidence type="ECO:0000313" key="1">
    <source>
        <dbReference type="EMBL" id="MDC0669135.1"/>
    </source>
</evidence>
<evidence type="ECO:0000313" key="2">
    <source>
        <dbReference type="Proteomes" id="UP001217838"/>
    </source>
</evidence>
<dbReference type="RefSeq" id="WP_271998800.1">
    <property type="nucleotide sequence ID" value="NZ_JAQNDN010000007.1"/>
</dbReference>
<proteinExistence type="predicted"/>
<protein>
    <recommendedName>
        <fullName evidence="3">NIPSNAP protein</fullName>
    </recommendedName>
</protein>
<dbReference type="Proteomes" id="UP001217838">
    <property type="component" value="Unassembled WGS sequence"/>
</dbReference>
<reference evidence="1 2" key="1">
    <citation type="submission" date="2022-11" db="EMBL/GenBank/DDBJ databases">
        <title>Minimal conservation of predation-associated metabolite biosynthetic gene clusters underscores biosynthetic potential of Myxococcota including descriptions for ten novel species: Archangium lansinium sp. nov., Myxococcus landrumus sp. nov., Nannocystis bai.</title>
        <authorList>
            <person name="Ahearne A."/>
            <person name="Stevens C."/>
            <person name="Dowd S."/>
        </authorList>
    </citation>
    <scope>NUCLEOTIDE SEQUENCE [LARGE SCALE GENOMIC DNA]</scope>
    <source>
        <strain evidence="1 2">NCELM</strain>
    </source>
</reference>
<accession>A0ABT5B4S5</accession>
<evidence type="ECO:0008006" key="3">
    <source>
        <dbReference type="Google" id="ProtNLM"/>
    </source>
</evidence>
<dbReference type="EMBL" id="JAQNDN010000007">
    <property type="protein sequence ID" value="MDC0669135.1"/>
    <property type="molecule type" value="Genomic_DNA"/>
</dbReference>
<sequence length="122" mass="13668">MSYAVRAFPLRRPVGELMAFVSALRGHRRAEAEAAYRRYGVLLDTWHIQHTSFGPWVLVVTRVDDSLRFEDYTASSDEFEAWFRSTILALSGGVPDRAPFGPPTTELYSWTGVTLVGSEAAE</sequence>
<gene>
    <name evidence="1" type="ORF">POL58_15395</name>
</gene>
<keyword evidence="2" id="KW-1185">Reference proteome</keyword>
<comment type="caution">
    <text evidence="1">The sequence shown here is derived from an EMBL/GenBank/DDBJ whole genome shotgun (WGS) entry which is preliminary data.</text>
</comment>